<dbReference type="Proteomes" id="UP001369736">
    <property type="component" value="Unassembled WGS sequence"/>
</dbReference>
<dbReference type="Pfam" id="PF12833">
    <property type="entry name" value="HTH_18"/>
    <property type="match status" value="1"/>
</dbReference>
<dbReference type="PROSITE" id="PS01124">
    <property type="entry name" value="HTH_ARAC_FAMILY_2"/>
    <property type="match status" value="1"/>
</dbReference>
<feature type="domain" description="HTH araC/xylS-type" evidence="4">
    <location>
        <begin position="224"/>
        <end position="326"/>
    </location>
</feature>
<name>A0ABU8ME68_9PSEU</name>
<evidence type="ECO:0000256" key="2">
    <source>
        <dbReference type="ARBA" id="ARBA00023125"/>
    </source>
</evidence>
<keyword evidence="2" id="KW-0238">DNA-binding</keyword>
<dbReference type="InterPro" id="IPR018060">
    <property type="entry name" value="HTH_AraC"/>
</dbReference>
<evidence type="ECO:0000256" key="3">
    <source>
        <dbReference type="ARBA" id="ARBA00023163"/>
    </source>
</evidence>
<dbReference type="InterPro" id="IPR050204">
    <property type="entry name" value="AraC_XylS_family_regulators"/>
</dbReference>
<protein>
    <submittedName>
        <fullName evidence="5">Helix-turn-helix domain-containing protein</fullName>
    </submittedName>
</protein>
<dbReference type="InterPro" id="IPR009057">
    <property type="entry name" value="Homeodomain-like_sf"/>
</dbReference>
<accession>A0ABU8ME68</accession>
<proteinExistence type="predicted"/>
<keyword evidence="3" id="KW-0804">Transcription</keyword>
<dbReference type="RefSeq" id="WP_337707001.1">
    <property type="nucleotide sequence ID" value="NZ_JBBEGM010000019.1"/>
</dbReference>
<sequence>MAGGSRPEPVTRYQWASTDPEAANDYLRATYTDFRPVATEPEGFTFWTEVATTGLFGIGRLRHSGPIKASCDPLQALVVVQNLAGGPHHVDDGTGFVGGTLKLAPTWSDYDTGWQDVTVQTAVLDHDEVSRVAAELSGLDPETVAFTSAAPVSPALADYWGRLSTHVYDDVLSSDALMGAPLVRSNTMRHLATTLISTFPNTALDVLMDPAASDPGNAEPATVRRAVEFMDAHAHEDIGLTEIADAARIGARSLQLAFRRHRDSTPLEYLRRVRLESAHRDLLAGDPTRGDRVETIAARWGFGHPGRFSVIYREHYGRSPSATLRL</sequence>
<keyword evidence="1" id="KW-0805">Transcription regulation</keyword>
<organism evidence="5 6">
    <name type="scientific">Actinomycetospora flava</name>
    <dbReference type="NCBI Taxonomy" id="3129232"/>
    <lineage>
        <taxon>Bacteria</taxon>
        <taxon>Bacillati</taxon>
        <taxon>Actinomycetota</taxon>
        <taxon>Actinomycetes</taxon>
        <taxon>Pseudonocardiales</taxon>
        <taxon>Pseudonocardiaceae</taxon>
        <taxon>Actinomycetospora</taxon>
    </lineage>
</organism>
<keyword evidence="6" id="KW-1185">Reference proteome</keyword>
<dbReference type="PANTHER" id="PTHR46796:SF12">
    <property type="entry name" value="HTH-TYPE DNA-BINDING TRANSCRIPTIONAL ACTIVATOR EUTR"/>
    <property type="match status" value="1"/>
</dbReference>
<dbReference type="SMART" id="SM00342">
    <property type="entry name" value="HTH_ARAC"/>
    <property type="match status" value="1"/>
</dbReference>
<evidence type="ECO:0000313" key="6">
    <source>
        <dbReference type="Proteomes" id="UP001369736"/>
    </source>
</evidence>
<dbReference type="EMBL" id="JBBEGM010000019">
    <property type="protein sequence ID" value="MEJ2865629.1"/>
    <property type="molecule type" value="Genomic_DNA"/>
</dbReference>
<dbReference type="PANTHER" id="PTHR46796">
    <property type="entry name" value="HTH-TYPE TRANSCRIPTIONAL ACTIVATOR RHAS-RELATED"/>
    <property type="match status" value="1"/>
</dbReference>
<dbReference type="Gene3D" id="1.10.10.60">
    <property type="entry name" value="Homeodomain-like"/>
    <property type="match status" value="1"/>
</dbReference>
<evidence type="ECO:0000256" key="1">
    <source>
        <dbReference type="ARBA" id="ARBA00023015"/>
    </source>
</evidence>
<comment type="caution">
    <text evidence="5">The sequence shown here is derived from an EMBL/GenBank/DDBJ whole genome shotgun (WGS) entry which is preliminary data.</text>
</comment>
<dbReference type="SUPFAM" id="SSF46689">
    <property type="entry name" value="Homeodomain-like"/>
    <property type="match status" value="2"/>
</dbReference>
<gene>
    <name evidence="5" type="ORF">WCD58_31030</name>
</gene>
<evidence type="ECO:0000259" key="4">
    <source>
        <dbReference type="PROSITE" id="PS01124"/>
    </source>
</evidence>
<evidence type="ECO:0000313" key="5">
    <source>
        <dbReference type="EMBL" id="MEJ2865629.1"/>
    </source>
</evidence>
<reference evidence="5 6" key="1">
    <citation type="submission" date="2024-03" db="EMBL/GenBank/DDBJ databases">
        <title>Actinomycetospora sp. OC33-EN07, a novel actinomycete isolated from wild orchid (Aerides multiflora).</title>
        <authorList>
            <person name="Suriyachadkun C."/>
        </authorList>
    </citation>
    <scope>NUCLEOTIDE SEQUENCE [LARGE SCALE GENOMIC DNA]</scope>
    <source>
        <strain evidence="5 6">OC33-EN07</strain>
    </source>
</reference>